<evidence type="ECO:0000256" key="7">
    <source>
        <dbReference type="ARBA" id="ARBA00023170"/>
    </source>
</evidence>
<evidence type="ECO:0000256" key="8">
    <source>
        <dbReference type="ARBA" id="ARBA00023224"/>
    </source>
</evidence>
<feature type="domain" description="G-protein coupled receptors family 1 profile" evidence="10">
    <location>
        <begin position="1"/>
        <end position="90"/>
    </location>
</feature>
<evidence type="ECO:0000256" key="6">
    <source>
        <dbReference type="ARBA" id="ARBA00023136"/>
    </source>
</evidence>
<name>A0A8K0CLM8_IGNLU</name>
<sequence length="172" mass="19817">MANYLIISTKNVPGEVQGTQRQIKARKKVAITVLVFVLVFAVCFLPSHVFMLFFYFHPNSEDYYNAFWHYTRIIGFCLSYLNSCANPVALYWVSGTFRKHFNRYLLCLKPKRTRCNTCQGQHATSMTMMSTRRGPSTYKNRTTSTTRRPNLMGQETSITLLGNGTEHVCSKM</sequence>
<accession>A0A8K0CLM8</accession>
<evidence type="ECO:0000256" key="4">
    <source>
        <dbReference type="ARBA" id="ARBA00022989"/>
    </source>
</evidence>
<reference evidence="11" key="1">
    <citation type="submission" date="2019-08" db="EMBL/GenBank/DDBJ databases">
        <title>The genome of the North American firefly Photinus pyralis.</title>
        <authorList>
            <consortium name="Photinus pyralis genome working group"/>
            <person name="Fallon T.R."/>
            <person name="Sander Lower S.E."/>
            <person name="Weng J.-K."/>
        </authorList>
    </citation>
    <scope>NUCLEOTIDE SEQUENCE</scope>
    <source>
        <strain evidence="11">TRF0915ILg1</strain>
        <tissue evidence="11">Whole body</tissue>
    </source>
</reference>
<comment type="similarity">
    <text evidence="2">Belongs to the G-protein coupled receptor 1 family.</text>
</comment>
<keyword evidence="5" id="KW-0297">G-protein coupled receptor</keyword>
<evidence type="ECO:0000256" key="5">
    <source>
        <dbReference type="ARBA" id="ARBA00023040"/>
    </source>
</evidence>
<evidence type="ECO:0000256" key="3">
    <source>
        <dbReference type="ARBA" id="ARBA00022692"/>
    </source>
</evidence>
<comment type="subcellular location">
    <subcellularLocation>
        <location evidence="1">Membrane</location>
        <topology evidence="1">Multi-pass membrane protein</topology>
    </subcellularLocation>
</comment>
<evidence type="ECO:0000259" key="10">
    <source>
        <dbReference type="PROSITE" id="PS50262"/>
    </source>
</evidence>
<dbReference type="GO" id="GO:0005886">
    <property type="term" value="C:plasma membrane"/>
    <property type="evidence" value="ECO:0007669"/>
    <property type="project" value="TreeGrafter"/>
</dbReference>
<comment type="caution">
    <text evidence="11">The sequence shown here is derived from an EMBL/GenBank/DDBJ whole genome shotgun (WGS) entry which is preliminary data.</text>
</comment>
<proteinExistence type="inferred from homology"/>
<feature type="transmembrane region" description="Helical" evidence="9">
    <location>
        <begin position="73"/>
        <end position="93"/>
    </location>
</feature>
<dbReference type="PANTHER" id="PTHR45695:SF26">
    <property type="entry name" value="NEUROPEPTIDE CCHAMIDE-1 RECEPTOR"/>
    <property type="match status" value="1"/>
</dbReference>
<dbReference type="Gene3D" id="1.20.1070.10">
    <property type="entry name" value="Rhodopsin 7-helix transmembrane proteins"/>
    <property type="match status" value="1"/>
</dbReference>
<evidence type="ECO:0000256" key="2">
    <source>
        <dbReference type="ARBA" id="ARBA00010663"/>
    </source>
</evidence>
<dbReference type="AlphaFoldDB" id="A0A8K0CLM8"/>
<dbReference type="GO" id="GO:0008188">
    <property type="term" value="F:neuropeptide receptor activity"/>
    <property type="evidence" value="ECO:0007669"/>
    <property type="project" value="TreeGrafter"/>
</dbReference>
<keyword evidence="7" id="KW-0675">Receptor</keyword>
<evidence type="ECO:0000256" key="1">
    <source>
        <dbReference type="ARBA" id="ARBA00004141"/>
    </source>
</evidence>
<dbReference type="InterPro" id="IPR000276">
    <property type="entry name" value="GPCR_Rhodpsn"/>
</dbReference>
<evidence type="ECO:0000313" key="12">
    <source>
        <dbReference type="Proteomes" id="UP000801492"/>
    </source>
</evidence>
<dbReference type="PANTHER" id="PTHR45695">
    <property type="entry name" value="LEUCOKININ RECEPTOR-RELATED"/>
    <property type="match status" value="1"/>
</dbReference>
<dbReference type="Pfam" id="PF00001">
    <property type="entry name" value="7tm_1"/>
    <property type="match status" value="1"/>
</dbReference>
<feature type="transmembrane region" description="Helical" evidence="9">
    <location>
        <begin position="29"/>
        <end position="53"/>
    </location>
</feature>
<keyword evidence="8" id="KW-0807">Transducer</keyword>
<evidence type="ECO:0000256" key="9">
    <source>
        <dbReference type="SAM" id="Phobius"/>
    </source>
</evidence>
<dbReference type="Proteomes" id="UP000801492">
    <property type="component" value="Unassembled WGS sequence"/>
</dbReference>
<dbReference type="SUPFAM" id="SSF81321">
    <property type="entry name" value="Family A G protein-coupled receptor-like"/>
    <property type="match status" value="1"/>
</dbReference>
<dbReference type="InterPro" id="IPR017452">
    <property type="entry name" value="GPCR_Rhodpsn_7TM"/>
</dbReference>
<keyword evidence="6 9" id="KW-0472">Membrane</keyword>
<evidence type="ECO:0000313" key="11">
    <source>
        <dbReference type="EMBL" id="KAF2886698.1"/>
    </source>
</evidence>
<gene>
    <name evidence="11" type="ORF">ILUMI_19476</name>
</gene>
<keyword evidence="4 9" id="KW-1133">Transmembrane helix</keyword>
<protein>
    <recommendedName>
        <fullName evidence="10">G-protein coupled receptors family 1 profile domain-containing protein</fullName>
    </recommendedName>
</protein>
<dbReference type="EMBL" id="VTPC01086806">
    <property type="protein sequence ID" value="KAF2886698.1"/>
    <property type="molecule type" value="Genomic_DNA"/>
</dbReference>
<organism evidence="11 12">
    <name type="scientific">Ignelater luminosus</name>
    <name type="common">Cucubano</name>
    <name type="synonym">Pyrophorus luminosus</name>
    <dbReference type="NCBI Taxonomy" id="2038154"/>
    <lineage>
        <taxon>Eukaryota</taxon>
        <taxon>Metazoa</taxon>
        <taxon>Ecdysozoa</taxon>
        <taxon>Arthropoda</taxon>
        <taxon>Hexapoda</taxon>
        <taxon>Insecta</taxon>
        <taxon>Pterygota</taxon>
        <taxon>Neoptera</taxon>
        <taxon>Endopterygota</taxon>
        <taxon>Coleoptera</taxon>
        <taxon>Polyphaga</taxon>
        <taxon>Elateriformia</taxon>
        <taxon>Elateroidea</taxon>
        <taxon>Elateridae</taxon>
        <taxon>Agrypninae</taxon>
        <taxon>Pyrophorini</taxon>
        <taxon>Ignelater</taxon>
    </lineage>
</organism>
<dbReference type="OrthoDB" id="10049706at2759"/>
<keyword evidence="12" id="KW-1185">Reference proteome</keyword>
<dbReference type="PROSITE" id="PS50262">
    <property type="entry name" value="G_PROTEIN_RECEP_F1_2"/>
    <property type="match status" value="1"/>
</dbReference>
<keyword evidence="3 9" id="KW-0812">Transmembrane</keyword>
<dbReference type="PRINTS" id="PR00237">
    <property type="entry name" value="GPCRRHODOPSN"/>
</dbReference>